<dbReference type="SUPFAM" id="SSF46689">
    <property type="entry name" value="Homeodomain-like"/>
    <property type="match status" value="2"/>
</dbReference>
<dbReference type="AlphaFoldDB" id="A0A5C4TH60"/>
<dbReference type="Pfam" id="PF12833">
    <property type="entry name" value="HTH_18"/>
    <property type="match status" value="1"/>
</dbReference>
<proteinExistence type="predicted"/>
<comment type="caution">
    <text evidence="5">The sequence shown here is derived from an EMBL/GenBank/DDBJ whole genome shotgun (WGS) entry which is preliminary data.</text>
</comment>
<gene>
    <name evidence="5" type="ORF">FE784_01265</name>
</gene>
<dbReference type="EMBL" id="VDCQ01000001">
    <property type="protein sequence ID" value="TNJ68318.1"/>
    <property type="molecule type" value="Genomic_DNA"/>
</dbReference>
<protein>
    <submittedName>
        <fullName evidence="5">Helix-turn-helix transcriptional regulator</fullName>
    </submittedName>
</protein>
<dbReference type="InterPro" id="IPR018062">
    <property type="entry name" value="HTH_AraC-typ_CS"/>
</dbReference>
<reference evidence="5 6" key="1">
    <citation type="submission" date="2019-05" db="EMBL/GenBank/DDBJ databases">
        <title>We sequenced the genome of Paenibacillus hemerocallicola KCTC 33185 for further insight into its adaptation and study the phylogeny of Paenibacillus.</title>
        <authorList>
            <person name="Narsing Rao M.P."/>
        </authorList>
    </citation>
    <scope>NUCLEOTIDE SEQUENCE [LARGE SCALE GENOMIC DNA]</scope>
    <source>
        <strain evidence="5 6">KCTC 33185</strain>
    </source>
</reference>
<dbReference type="OrthoDB" id="9807321at2"/>
<sequence>MRGDDLMQHAFFDRIHMRIIDVLRRDRTYAESMDYAIRSRNTHMRSLLYVYDGKGTMVLDGVSYPLFAGCVFHFPLNRELLINCSREHPICYFTVRHDYKFIEWEGTSIRWTEPGDHVLPFDYVVPMPDKESMLADLQRLHNVWHNKQTGYEWESKLAFLNLLQRISEQQQHLEENNVAAQSILQSMDYIRNHYHEPLERETLAKKASLSTSYFSVLFKKQTGYSPVQYITKIRLDKAKMLLRQKHLSISDVAREVGFQDPLYFAKVFSHEIGVPPREYRNM</sequence>
<dbReference type="PRINTS" id="PR00032">
    <property type="entry name" value="HTHARAC"/>
</dbReference>
<evidence type="ECO:0000313" key="6">
    <source>
        <dbReference type="Proteomes" id="UP000307943"/>
    </source>
</evidence>
<dbReference type="InterPro" id="IPR020449">
    <property type="entry name" value="Tscrpt_reg_AraC-type_HTH"/>
</dbReference>
<dbReference type="SMART" id="SM00342">
    <property type="entry name" value="HTH_ARAC"/>
    <property type="match status" value="1"/>
</dbReference>
<dbReference type="GO" id="GO:0003700">
    <property type="term" value="F:DNA-binding transcription factor activity"/>
    <property type="evidence" value="ECO:0007669"/>
    <property type="project" value="InterPro"/>
</dbReference>
<name>A0A5C4TH60_9BACL</name>
<dbReference type="PROSITE" id="PS00041">
    <property type="entry name" value="HTH_ARAC_FAMILY_1"/>
    <property type="match status" value="1"/>
</dbReference>
<accession>A0A5C4TH60</accession>
<keyword evidence="1" id="KW-0805">Transcription regulation</keyword>
<evidence type="ECO:0000256" key="2">
    <source>
        <dbReference type="ARBA" id="ARBA00023125"/>
    </source>
</evidence>
<dbReference type="InterPro" id="IPR009057">
    <property type="entry name" value="Homeodomain-like_sf"/>
</dbReference>
<dbReference type="Proteomes" id="UP000307943">
    <property type="component" value="Unassembled WGS sequence"/>
</dbReference>
<organism evidence="5 6">
    <name type="scientific">Paenibacillus hemerocallicola</name>
    <dbReference type="NCBI Taxonomy" id="1172614"/>
    <lineage>
        <taxon>Bacteria</taxon>
        <taxon>Bacillati</taxon>
        <taxon>Bacillota</taxon>
        <taxon>Bacilli</taxon>
        <taxon>Bacillales</taxon>
        <taxon>Paenibacillaceae</taxon>
        <taxon>Paenibacillus</taxon>
    </lineage>
</organism>
<dbReference type="PANTHER" id="PTHR43280:SF28">
    <property type="entry name" value="HTH-TYPE TRANSCRIPTIONAL ACTIVATOR RHAS"/>
    <property type="match status" value="1"/>
</dbReference>
<dbReference type="InterPro" id="IPR018060">
    <property type="entry name" value="HTH_AraC"/>
</dbReference>
<keyword evidence="3" id="KW-0804">Transcription</keyword>
<dbReference type="GO" id="GO:0043565">
    <property type="term" value="F:sequence-specific DNA binding"/>
    <property type="evidence" value="ECO:0007669"/>
    <property type="project" value="InterPro"/>
</dbReference>
<evidence type="ECO:0000259" key="4">
    <source>
        <dbReference type="PROSITE" id="PS01124"/>
    </source>
</evidence>
<dbReference type="SUPFAM" id="SSF51215">
    <property type="entry name" value="Regulatory protein AraC"/>
    <property type="match status" value="1"/>
</dbReference>
<keyword evidence="6" id="KW-1185">Reference proteome</keyword>
<evidence type="ECO:0000256" key="3">
    <source>
        <dbReference type="ARBA" id="ARBA00023163"/>
    </source>
</evidence>
<feature type="domain" description="HTH araC/xylS-type" evidence="4">
    <location>
        <begin position="184"/>
        <end position="282"/>
    </location>
</feature>
<dbReference type="PROSITE" id="PS01124">
    <property type="entry name" value="HTH_ARAC_FAMILY_2"/>
    <property type="match status" value="1"/>
</dbReference>
<dbReference type="PANTHER" id="PTHR43280">
    <property type="entry name" value="ARAC-FAMILY TRANSCRIPTIONAL REGULATOR"/>
    <property type="match status" value="1"/>
</dbReference>
<dbReference type="Gene3D" id="1.10.10.60">
    <property type="entry name" value="Homeodomain-like"/>
    <property type="match status" value="2"/>
</dbReference>
<evidence type="ECO:0000313" key="5">
    <source>
        <dbReference type="EMBL" id="TNJ68318.1"/>
    </source>
</evidence>
<evidence type="ECO:0000256" key="1">
    <source>
        <dbReference type="ARBA" id="ARBA00023015"/>
    </source>
</evidence>
<keyword evidence="2" id="KW-0238">DNA-binding</keyword>
<dbReference type="InterPro" id="IPR037923">
    <property type="entry name" value="HTH-like"/>
</dbReference>